<protein>
    <submittedName>
        <fullName evidence="5">CIC11C00000005623</fullName>
    </submittedName>
</protein>
<dbReference type="Pfam" id="PF13622">
    <property type="entry name" value="4HBT_3"/>
    <property type="match status" value="1"/>
</dbReference>
<dbReference type="InterPro" id="IPR042171">
    <property type="entry name" value="Acyl-CoA_hotdog"/>
</dbReference>
<dbReference type="Proteomes" id="UP000182259">
    <property type="component" value="Chromosome I"/>
</dbReference>
<dbReference type="EMBL" id="LT635764">
    <property type="protein sequence ID" value="SGZ50364.1"/>
    <property type="molecule type" value="Genomic_DNA"/>
</dbReference>
<comment type="similarity">
    <text evidence="1">Belongs to the C/M/P thioester hydrolase family.</text>
</comment>
<dbReference type="PANTHER" id="PTHR11066">
    <property type="entry name" value="ACYL-COA THIOESTERASE"/>
    <property type="match status" value="1"/>
</dbReference>
<organism evidence="5 6">
    <name type="scientific">Sungouiella intermedia</name>
    <dbReference type="NCBI Taxonomy" id="45354"/>
    <lineage>
        <taxon>Eukaryota</taxon>
        <taxon>Fungi</taxon>
        <taxon>Dikarya</taxon>
        <taxon>Ascomycota</taxon>
        <taxon>Saccharomycotina</taxon>
        <taxon>Pichiomycetes</taxon>
        <taxon>Metschnikowiaceae</taxon>
        <taxon>Sungouiella</taxon>
    </lineage>
</organism>
<keyword evidence="2" id="KW-0378">Hydrolase</keyword>
<dbReference type="Gene3D" id="2.40.160.210">
    <property type="entry name" value="Acyl-CoA thioesterase, double hotdog domain"/>
    <property type="match status" value="1"/>
</dbReference>
<evidence type="ECO:0000313" key="5">
    <source>
        <dbReference type="EMBL" id="SGZ50364.1"/>
    </source>
</evidence>
<proteinExistence type="inferred from homology"/>
<feature type="domain" description="Acyl-CoA thioesterase-like C-terminal" evidence="4">
    <location>
        <begin position="227"/>
        <end position="319"/>
    </location>
</feature>
<dbReference type="PANTHER" id="PTHR11066:SF34">
    <property type="entry name" value="ACYL-COENZYME A THIOESTERASE 8"/>
    <property type="match status" value="1"/>
</dbReference>
<dbReference type="Pfam" id="PF20789">
    <property type="entry name" value="4HBT_3C"/>
    <property type="match status" value="1"/>
</dbReference>
<evidence type="ECO:0000313" key="6">
    <source>
        <dbReference type="Proteomes" id="UP000182259"/>
    </source>
</evidence>
<gene>
    <name evidence="5" type="ORF">SAMEA4029009_CIC11G00000005623</name>
</gene>
<evidence type="ECO:0000256" key="1">
    <source>
        <dbReference type="ARBA" id="ARBA00006538"/>
    </source>
</evidence>
<name>A0A1L0D1P0_9ASCO</name>
<dbReference type="SUPFAM" id="SSF54637">
    <property type="entry name" value="Thioesterase/thiol ester dehydrase-isomerase"/>
    <property type="match status" value="2"/>
</dbReference>
<evidence type="ECO:0000259" key="4">
    <source>
        <dbReference type="Pfam" id="PF20789"/>
    </source>
</evidence>
<dbReference type="GO" id="GO:0009062">
    <property type="term" value="P:fatty acid catabolic process"/>
    <property type="evidence" value="ECO:0007669"/>
    <property type="project" value="TreeGrafter"/>
</dbReference>
<sequence length="329" mass="37681">MSTFKEAFELEKVGPSTFKGIYPLKKPIPEARGAYGGNIAGQAVLVGMRTVPDGFSPNSFHSLFVKGVLDQIPMVWEVEENSNGRNFCSRTIRGIQDGKVRYIVEISFTKNNSLKQAEINHQNYLNKKVQQAAERSGKEVDDEDDDELDDLVQKPFYFLTPYPEWLKEATEDDLIRKEDTPLFLDHKFPRQFVSLKGTEYEEEIAPSERRMSYFGRIGDGTTKLESADLQYVAVAVISDAVFLAELARVFRVRKENLKPYFSVSLDHHMYFHDTDFDCTDWIGFAFRAVRFVNNRVLLEAEMYNSDGQHFATIFQEGLVHLNGLLDSKL</sequence>
<dbReference type="CDD" id="cd03444">
    <property type="entry name" value="Thioesterase_II_repeat1"/>
    <property type="match status" value="1"/>
</dbReference>
<accession>A0A1L0D1P0</accession>
<feature type="domain" description="Acyl-CoA thioesterase-like N-terminal HotDog" evidence="3">
    <location>
        <begin position="31"/>
        <end position="104"/>
    </location>
</feature>
<evidence type="ECO:0000256" key="2">
    <source>
        <dbReference type="ARBA" id="ARBA00022801"/>
    </source>
</evidence>
<dbReference type="AlphaFoldDB" id="A0A1L0D1P0"/>
<dbReference type="InterPro" id="IPR049449">
    <property type="entry name" value="TesB_ACOT8-like_N"/>
</dbReference>
<dbReference type="GO" id="GO:0047617">
    <property type="term" value="F:fatty acyl-CoA hydrolase activity"/>
    <property type="evidence" value="ECO:0007669"/>
    <property type="project" value="InterPro"/>
</dbReference>
<dbReference type="InterPro" id="IPR029069">
    <property type="entry name" value="HotDog_dom_sf"/>
</dbReference>
<reference evidence="6" key="1">
    <citation type="submission" date="2016-10" db="EMBL/GenBank/DDBJ databases">
        <authorList>
            <person name="Geijer C."/>
            <person name="Jareborg N."/>
            <person name="Dainat J."/>
        </authorList>
    </citation>
    <scope>NUCLEOTIDE SEQUENCE [LARGE SCALE GENOMIC DNA]</scope>
    <source>
        <strain evidence="6">PYCC 4715</strain>
    </source>
</reference>
<dbReference type="GO" id="GO:0006637">
    <property type="term" value="P:acyl-CoA metabolic process"/>
    <property type="evidence" value="ECO:0007669"/>
    <property type="project" value="InterPro"/>
</dbReference>
<dbReference type="GO" id="GO:0005782">
    <property type="term" value="C:peroxisomal matrix"/>
    <property type="evidence" value="ECO:0007669"/>
    <property type="project" value="UniProtKB-SubCell"/>
</dbReference>
<dbReference type="InterPro" id="IPR049450">
    <property type="entry name" value="ACOT8-like_C"/>
</dbReference>
<dbReference type="CDD" id="cd03445">
    <property type="entry name" value="Thioesterase_II_repeat2"/>
    <property type="match status" value="1"/>
</dbReference>
<dbReference type="InterPro" id="IPR003703">
    <property type="entry name" value="Acyl_CoA_thio"/>
</dbReference>
<evidence type="ECO:0000259" key="3">
    <source>
        <dbReference type="Pfam" id="PF13622"/>
    </source>
</evidence>